<evidence type="ECO:0000256" key="7">
    <source>
        <dbReference type="SAM" id="Coils"/>
    </source>
</evidence>
<dbReference type="PANTHER" id="PTHR45339:SF1">
    <property type="entry name" value="HYBRID SIGNAL TRANSDUCTION HISTIDINE KINASE J"/>
    <property type="match status" value="1"/>
</dbReference>
<reference evidence="11" key="1">
    <citation type="submission" date="2022-01" db="EMBL/GenBank/DDBJ databases">
        <title>Alginate degradation mechanism of Vibrio pelagius WXL662.</title>
        <authorList>
            <person name="He X."/>
        </authorList>
    </citation>
    <scope>NUCLEOTIDE SEQUENCE</scope>
    <source>
        <strain evidence="11">WXL662</strain>
        <plasmid evidence="11">p_1</plasmid>
    </source>
</reference>
<dbReference type="EMBL" id="CP090616">
    <property type="protein sequence ID" value="UTT87109.1"/>
    <property type="molecule type" value="Genomic_DNA"/>
</dbReference>
<feature type="transmembrane region" description="Helical" evidence="8">
    <location>
        <begin position="12"/>
        <end position="33"/>
    </location>
</feature>
<keyword evidence="12" id="KW-1185">Reference proteome</keyword>
<keyword evidence="8" id="KW-1133">Transmembrane helix</keyword>
<dbReference type="SUPFAM" id="SSF55874">
    <property type="entry name" value="ATPase domain of HSP90 chaperone/DNA topoisomerase II/histidine kinase"/>
    <property type="match status" value="1"/>
</dbReference>
<evidence type="ECO:0000256" key="1">
    <source>
        <dbReference type="ARBA" id="ARBA00000085"/>
    </source>
</evidence>
<keyword evidence="8" id="KW-0472">Membrane</keyword>
<evidence type="ECO:0000256" key="5">
    <source>
        <dbReference type="ARBA" id="ARBA00023012"/>
    </source>
</evidence>
<evidence type="ECO:0000256" key="8">
    <source>
        <dbReference type="SAM" id="Phobius"/>
    </source>
</evidence>
<dbReference type="RefSeq" id="WP_255232822.1">
    <property type="nucleotide sequence ID" value="NZ_CP090616.1"/>
</dbReference>
<dbReference type="Proteomes" id="UP001059120">
    <property type="component" value="Plasmid p_1"/>
</dbReference>
<dbReference type="InterPro" id="IPR003594">
    <property type="entry name" value="HATPase_dom"/>
</dbReference>
<dbReference type="Pfam" id="PF00072">
    <property type="entry name" value="Response_reg"/>
    <property type="match status" value="1"/>
</dbReference>
<dbReference type="PROSITE" id="PS50110">
    <property type="entry name" value="RESPONSE_REGULATORY"/>
    <property type="match status" value="1"/>
</dbReference>
<evidence type="ECO:0000313" key="11">
    <source>
        <dbReference type="EMBL" id="UTT87109.1"/>
    </source>
</evidence>
<organism evidence="11 12">
    <name type="scientific">Vibrio pelagius</name>
    <dbReference type="NCBI Taxonomy" id="28169"/>
    <lineage>
        <taxon>Bacteria</taxon>
        <taxon>Pseudomonadati</taxon>
        <taxon>Pseudomonadota</taxon>
        <taxon>Gammaproteobacteria</taxon>
        <taxon>Vibrionales</taxon>
        <taxon>Vibrionaceae</taxon>
        <taxon>Vibrio</taxon>
    </lineage>
</organism>
<keyword evidence="3 6" id="KW-0597">Phosphoprotein</keyword>
<comment type="catalytic activity">
    <reaction evidence="1">
        <text>ATP + protein L-histidine = ADP + protein N-phospho-L-histidine.</text>
        <dbReference type="EC" id="2.7.13.3"/>
    </reaction>
</comment>
<evidence type="ECO:0000256" key="2">
    <source>
        <dbReference type="ARBA" id="ARBA00012438"/>
    </source>
</evidence>
<feature type="modified residue" description="4-aspartylphosphate" evidence="6">
    <location>
        <position position="727"/>
    </location>
</feature>
<geneLocation type="plasmid" evidence="11 12">
    <name>p_1</name>
</geneLocation>
<feature type="domain" description="Response regulatory" evidence="10">
    <location>
        <begin position="676"/>
        <end position="797"/>
    </location>
</feature>
<dbReference type="Gene3D" id="3.40.50.2300">
    <property type="match status" value="1"/>
</dbReference>
<protein>
    <recommendedName>
        <fullName evidence="2">histidine kinase</fullName>
        <ecNumber evidence="2">2.7.13.3</ecNumber>
    </recommendedName>
</protein>
<dbReference type="SMART" id="SM00448">
    <property type="entry name" value="REC"/>
    <property type="match status" value="1"/>
</dbReference>
<evidence type="ECO:0000256" key="6">
    <source>
        <dbReference type="PROSITE-ProRule" id="PRU00169"/>
    </source>
</evidence>
<dbReference type="PANTHER" id="PTHR45339">
    <property type="entry name" value="HYBRID SIGNAL TRANSDUCTION HISTIDINE KINASE J"/>
    <property type="match status" value="1"/>
</dbReference>
<dbReference type="CDD" id="cd16922">
    <property type="entry name" value="HATPase_EvgS-ArcB-TorS-like"/>
    <property type="match status" value="1"/>
</dbReference>
<evidence type="ECO:0000256" key="3">
    <source>
        <dbReference type="ARBA" id="ARBA00022553"/>
    </source>
</evidence>
<dbReference type="InterPro" id="IPR011006">
    <property type="entry name" value="CheY-like_superfamily"/>
</dbReference>
<dbReference type="EC" id="2.7.13.3" evidence="2"/>
<dbReference type="Gene3D" id="3.30.565.10">
    <property type="entry name" value="Histidine kinase-like ATPase, C-terminal domain"/>
    <property type="match status" value="1"/>
</dbReference>
<keyword evidence="4" id="KW-0378">Hydrolase</keyword>
<feature type="transmembrane region" description="Helical" evidence="8">
    <location>
        <begin position="275"/>
        <end position="294"/>
    </location>
</feature>
<accession>A0ABY5GAA8</accession>
<dbReference type="SMART" id="SM00387">
    <property type="entry name" value="HATPase_c"/>
    <property type="match status" value="1"/>
</dbReference>
<keyword evidence="7" id="KW-0175">Coiled coil</keyword>
<gene>
    <name evidence="11" type="ORF">LZI70_20020</name>
</gene>
<feature type="coiled-coil region" evidence="7">
    <location>
        <begin position="37"/>
        <end position="97"/>
    </location>
</feature>
<dbReference type="SUPFAM" id="SSF52172">
    <property type="entry name" value="CheY-like"/>
    <property type="match status" value="1"/>
</dbReference>
<dbReference type="InterPro" id="IPR005467">
    <property type="entry name" value="His_kinase_dom"/>
</dbReference>
<dbReference type="SMART" id="SM00388">
    <property type="entry name" value="HisKA"/>
    <property type="match status" value="1"/>
</dbReference>
<dbReference type="Pfam" id="PF00512">
    <property type="entry name" value="HisKA"/>
    <property type="match status" value="1"/>
</dbReference>
<dbReference type="InterPro" id="IPR036890">
    <property type="entry name" value="HATPase_C_sf"/>
</dbReference>
<name>A0ABY5GAA8_VIBPE</name>
<keyword evidence="11" id="KW-0067">ATP-binding</keyword>
<dbReference type="PRINTS" id="PR00344">
    <property type="entry name" value="BCTRLSENSOR"/>
</dbReference>
<feature type="domain" description="Histidine kinase" evidence="9">
    <location>
        <begin position="325"/>
        <end position="546"/>
    </location>
</feature>
<evidence type="ECO:0000256" key="4">
    <source>
        <dbReference type="ARBA" id="ARBA00022801"/>
    </source>
</evidence>
<dbReference type="InterPro" id="IPR036097">
    <property type="entry name" value="HisK_dim/P_sf"/>
</dbReference>
<keyword evidence="11" id="KW-0547">Nucleotide-binding</keyword>
<proteinExistence type="predicted"/>
<evidence type="ECO:0000259" key="9">
    <source>
        <dbReference type="PROSITE" id="PS50109"/>
    </source>
</evidence>
<dbReference type="InterPro" id="IPR001789">
    <property type="entry name" value="Sig_transdc_resp-reg_receiver"/>
</dbReference>
<dbReference type="GO" id="GO:0005524">
    <property type="term" value="F:ATP binding"/>
    <property type="evidence" value="ECO:0007669"/>
    <property type="project" value="UniProtKB-KW"/>
</dbReference>
<dbReference type="PROSITE" id="PS50109">
    <property type="entry name" value="HIS_KIN"/>
    <property type="match status" value="1"/>
</dbReference>
<dbReference type="SUPFAM" id="SSF47384">
    <property type="entry name" value="Homodimeric domain of signal transducing histidine kinase"/>
    <property type="match status" value="1"/>
</dbReference>
<evidence type="ECO:0000313" key="12">
    <source>
        <dbReference type="Proteomes" id="UP001059120"/>
    </source>
</evidence>
<keyword evidence="11" id="KW-0614">Plasmid</keyword>
<sequence>MTAPADTPSTVIRKTLVIGTIAVVGFLAIFFYFDHILDQTKTQLRTLQNDILSASNEMLTMRRHEKDFMARIDDKYIQRMELSYRSMQQRLDAISEKIKAYDIDTPYDNQAAMSLIDEYQTQFSALSLLVVAIHGHHNNGGFMDRLKDSSLALDNSLVKINDKEFDELTLSLQDLMYQFFTEFDLSLLPQIEVNLNRLRSKIVALNIPSIEQKFDKFYQDFFNLQQAFERFGYSHNEGQHGDMRATIHSVESQLKSLFETLPNHINHIVTKYEQYRLMASLIVFFSVVMILLYVTRQISMLEKNLIVSREHEKRANLAKSAFLANMSHEIRTPLNGILGMAEILNDSKLSAIQKDYLATINASSQTLLMLINDILDLSKIESGRLEICPHTTAIKEIIFDTAALIAPKAQQKGIDLQIELAENIPDYLKVDEQKVRQTLMNLASNAIKFTDSGSIKFTLDLVHQTDQCVVLRFSVKDSGIGIEESKQSHIFEDFKQENSDTSKDYGGTGLGLAICAKMVELMGGSIQLHSRKGEGSEFTFELQFARDQQPEKEVIQTPVVYLSPQPNSLLMNELERYNVKVNVFGSVESAQVTEDSIIIFDQPEIYPKLSALFNNHPIVFIRDNKLQNDLSHLDVSAFLTSPLFGHRLISTLRNLNEDDLSHDITSNPTQDTSRFKALVVEDNKVNQKIVGINLQKMSMDYVIANNGQEAIDIYRADHQNIHLILMDCMMPIVDGFDATHAIREFESKNNLEPIYIIALTASVLDDDIRKCYQCGMDDYLPKPFQRDVLREKLNTQMKLVLN</sequence>
<keyword evidence="5" id="KW-0902">Two-component regulatory system</keyword>
<dbReference type="Gene3D" id="1.10.287.130">
    <property type="match status" value="1"/>
</dbReference>
<evidence type="ECO:0000259" key="10">
    <source>
        <dbReference type="PROSITE" id="PS50110"/>
    </source>
</evidence>
<dbReference type="Pfam" id="PF02518">
    <property type="entry name" value="HATPase_c"/>
    <property type="match status" value="1"/>
</dbReference>
<keyword evidence="8" id="KW-0812">Transmembrane</keyword>
<dbReference type="InterPro" id="IPR004358">
    <property type="entry name" value="Sig_transdc_His_kin-like_C"/>
</dbReference>
<dbReference type="CDD" id="cd17546">
    <property type="entry name" value="REC_hyHK_CKI1_RcsC-like"/>
    <property type="match status" value="1"/>
</dbReference>
<dbReference type="InterPro" id="IPR003661">
    <property type="entry name" value="HisK_dim/P_dom"/>
</dbReference>
<dbReference type="CDD" id="cd00082">
    <property type="entry name" value="HisKA"/>
    <property type="match status" value="1"/>
</dbReference>